<reference evidence="4" key="1">
    <citation type="submission" date="2017-05" db="EMBL/GenBank/DDBJ databases">
        <authorList>
            <person name="Sharma S."/>
            <person name="Sidhu C."/>
            <person name="Pinnaka A.K."/>
        </authorList>
    </citation>
    <scope>NUCLEOTIDE SEQUENCE [LARGE SCALE GENOMIC DNA]</scope>
    <source>
        <strain evidence="4">AK93</strain>
    </source>
</reference>
<dbReference type="Gene3D" id="3.30.300.30">
    <property type="match status" value="1"/>
</dbReference>
<dbReference type="PANTHER" id="PTHR45527:SF1">
    <property type="entry name" value="FATTY ACID SYNTHASE"/>
    <property type="match status" value="1"/>
</dbReference>
<dbReference type="GO" id="GO:0005829">
    <property type="term" value="C:cytosol"/>
    <property type="evidence" value="ECO:0007669"/>
    <property type="project" value="TreeGrafter"/>
</dbReference>
<dbReference type="Pfam" id="PF13193">
    <property type="entry name" value="AMP-binding_C"/>
    <property type="match status" value="1"/>
</dbReference>
<dbReference type="InterPro" id="IPR009081">
    <property type="entry name" value="PP-bd_ACP"/>
</dbReference>
<dbReference type="Proteomes" id="UP000256763">
    <property type="component" value="Unassembled WGS sequence"/>
</dbReference>
<dbReference type="PRINTS" id="PR00154">
    <property type="entry name" value="AMPBINDING"/>
</dbReference>
<dbReference type="Gene3D" id="2.30.38.10">
    <property type="entry name" value="Luciferase, Domain 3"/>
    <property type="match status" value="1"/>
</dbReference>
<dbReference type="Pfam" id="PF00501">
    <property type="entry name" value="AMP-binding"/>
    <property type="match status" value="1"/>
</dbReference>
<dbReference type="GO" id="GO:0009366">
    <property type="term" value="C:enterobactin synthetase complex"/>
    <property type="evidence" value="ECO:0007669"/>
    <property type="project" value="TreeGrafter"/>
</dbReference>
<dbReference type="CDD" id="cd05930">
    <property type="entry name" value="A_NRPS"/>
    <property type="match status" value="1"/>
</dbReference>
<feature type="region of interest" description="Disordered" evidence="1">
    <location>
        <begin position="481"/>
        <end position="500"/>
    </location>
</feature>
<dbReference type="PROSITE" id="PS50075">
    <property type="entry name" value="CARRIER"/>
    <property type="match status" value="1"/>
</dbReference>
<dbReference type="AlphaFoldDB" id="A0A3E0X070"/>
<organism evidence="3 4">
    <name type="scientific">Alkalilimnicola ehrlichii</name>
    <dbReference type="NCBI Taxonomy" id="351052"/>
    <lineage>
        <taxon>Bacteria</taxon>
        <taxon>Pseudomonadati</taxon>
        <taxon>Pseudomonadota</taxon>
        <taxon>Gammaproteobacteria</taxon>
        <taxon>Chromatiales</taxon>
        <taxon>Ectothiorhodospiraceae</taxon>
        <taxon>Alkalilimnicola</taxon>
    </lineage>
</organism>
<evidence type="ECO:0000259" key="2">
    <source>
        <dbReference type="PROSITE" id="PS50075"/>
    </source>
</evidence>
<dbReference type="GO" id="GO:0043041">
    <property type="term" value="P:amino acid activation for nonribosomal peptide biosynthetic process"/>
    <property type="evidence" value="ECO:0007669"/>
    <property type="project" value="TreeGrafter"/>
</dbReference>
<dbReference type="InterPro" id="IPR036736">
    <property type="entry name" value="ACP-like_sf"/>
</dbReference>
<dbReference type="EMBL" id="NFZW01000006">
    <property type="protein sequence ID" value="RFA37811.1"/>
    <property type="molecule type" value="Genomic_DNA"/>
</dbReference>
<evidence type="ECO:0000313" key="3">
    <source>
        <dbReference type="EMBL" id="RFA37811.1"/>
    </source>
</evidence>
<dbReference type="Gene3D" id="3.40.50.980">
    <property type="match status" value="2"/>
</dbReference>
<dbReference type="InterPro" id="IPR025110">
    <property type="entry name" value="AMP-bd_C"/>
</dbReference>
<dbReference type="PROSITE" id="PS00455">
    <property type="entry name" value="AMP_BINDING"/>
    <property type="match status" value="1"/>
</dbReference>
<keyword evidence="4" id="KW-1185">Reference proteome</keyword>
<protein>
    <recommendedName>
        <fullName evidence="2">Carrier domain-containing protein</fullName>
    </recommendedName>
</protein>
<comment type="caution">
    <text evidence="3">The sequence shown here is derived from an EMBL/GenBank/DDBJ whole genome shotgun (WGS) entry which is preliminary data.</text>
</comment>
<evidence type="ECO:0000313" key="4">
    <source>
        <dbReference type="Proteomes" id="UP000256763"/>
    </source>
</evidence>
<evidence type="ECO:0000256" key="1">
    <source>
        <dbReference type="SAM" id="MobiDB-lite"/>
    </source>
</evidence>
<dbReference type="InterPro" id="IPR045851">
    <property type="entry name" value="AMP-bd_C_sf"/>
</dbReference>
<sequence>MIDLLHAPFFQICRDAGILTRRAIRDNGQDFSYEDLLARSEEVAAFLSAAGVRQGDVVALMARRGFDAVAAVYGIMVLGAVYMPVDRAFPRDRVAYMLETASCRYLLTDDIACAQGLPESVARLPLNRAGGERLGYDPAVVAPDDLAYVLFTSGSTGRPKGVMIRHRSAARRMVWARERFGPDLALVLGSTSYAFDISILELFAPLGCGGALEIVDSALSLAEEHVGREVTLVNCAPSALSAVLSLTRLPPTVQTVILVGEVLHGRLARRLYDQGVRRVFNLYGPTEDTIYSTEYLVPRDVGDSVPIGMPLPGTEAVVMDTDLQPVADGALGELCLLGEGQAAGYINRPDLTDERFVTCTAPPYVGKRMYRTGDRAHRLPSGDLHCLGRLDDQVKIDGHRIELSEIAHVIMSVPDVAQATVIVAQFGAQRLGLAAYVVPTQGNSNEEDLLESIKGQVAAKLPVYMHPLSYDLLPSFPTTTSGKLDKNALPPPSAGRGSSATDMVDEALQAVLGRSDLPASAPIFLHGASSMDLVRIIAYLREASGRAVALAAAFRAASPDGLRQLLANAKESPSRLASIKPDPMAVTQAQRQMWLAQEMAEDPVAYLLFVEVETTLPPEALALAVREVVARHPSLHTAIALDEENLRRMAIDAAEDPVCTCEEDHGWEGAVDRHLSSAYPFTAAITKIPGGAAARIVADHAIFDRWSLNILRDELAAHLAGQALPPLPSLRVPVRDAEDDAAFIERLSVELAQAQLLAWAATDARAAHILREPLSDTAVAAIRRAAGALNLTAAAVGFGLFAECASMLTGVGDLSIGITLVDRHQGNINAIDCHVNTLPIYWSRAFGVTLEERLDAAGRRVFYHVAHSHVGIESVLSAVRTRRGEPGWVPYAIAYGWHSESPDTTAGSPIIVRFRPNPSARLPLTLWLEERGGHVDAVWTAHPACFETMRLKTWHRTFENIAGKLATLL</sequence>
<proteinExistence type="predicted"/>
<dbReference type="Gene3D" id="3.30.559.10">
    <property type="entry name" value="Chloramphenicol acetyltransferase-like domain"/>
    <property type="match status" value="1"/>
</dbReference>
<dbReference type="GO" id="GO:0031177">
    <property type="term" value="F:phosphopantetheine binding"/>
    <property type="evidence" value="ECO:0007669"/>
    <property type="project" value="TreeGrafter"/>
</dbReference>
<dbReference type="InterPro" id="IPR020845">
    <property type="entry name" value="AMP-binding_CS"/>
</dbReference>
<dbReference type="SUPFAM" id="SSF52777">
    <property type="entry name" value="CoA-dependent acyltransferases"/>
    <property type="match status" value="2"/>
</dbReference>
<dbReference type="InterPro" id="IPR000873">
    <property type="entry name" value="AMP-dep_synth/lig_dom"/>
</dbReference>
<dbReference type="GO" id="GO:0047527">
    <property type="term" value="F:2,3-dihydroxybenzoate-serine ligase activity"/>
    <property type="evidence" value="ECO:0007669"/>
    <property type="project" value="TreeGrafter"/>
</dbReference>
<dbReference type="InterPro" id="IPR020459">
    <property type="entry name" value="AMP-binding"/>
</dbReference>
<dbReference type="Gene3D" id="1.10.1200.10">
    <property type="entry name" value="ACP-like"/>
    <property type="match status" value="1"/>
</dbReference>
<dbReference type="InterPro" id="IPR010071">
    <property type="entry name" value="AA_adenyl_dom"/>
</dbReference>
<dbReference type="SUPFAM" id="SSF56801">
    <property type="entry name" value="Acetyl-CoA synthetase-like"/>
    <property type="match status" value="1"/>
</dbReference>
<name>A0A3E0X070_9GAMM</name>
<feature type="domain" description="Carrier" evidence="2">
    <location>
        <begin position="494"/>
        <end position="570"/>
    </location>
</feature>
<dbReference type="SUPFAM" id="SSF47336">
    <property type="entry name" value="ACP-like"/>
    <property type="match status" value="1"/>
</dbReference>
<dbReference type="RefSeq" id="WP_116347664.1">
    <property type="nucleotide sequence ID" value="NZ_NFZW01000006.1"/>
</dbReference>
<dbReference type="NCBIfam" id="TIGR01733">
    <property type="entry name" value="AA-adenyl-dom"/>
    <property type="match status" value="1"/>
</dbReference>
<dbReference type="Gene3D" id="3.30.559.30">
    <property type="entry name" value="Nonribosomal peptide synthetase, condensation domain"/>
    <property type="match status" value="1"/>
</dbReference>
<dbReference type="GO" id="GO:0009239">
    <property type="term" value="P:enterobactin biosynthetic process"/>
    <property type="evidence" value="ECO:0007669"/>
    <property type="project" value="TreeGrafter"/>
</dbReference>
<accession>A0A3E0X070</accession>
<dbReference type="PANTHER" id="PTHR45527">
    <property type="entry name" value="NONRIBOSOMAL PEPTIDE SYNTHETASE"/>
    <property type="match status" value="1"/>
</dbReference>
<gene>
    <name evidence="3" type="ORF">CAL65_07645</name>
</gene>
<dbReference type="InterPro" id="IPR023213">
    <property type="entry name" value="CAT-like_dom_sf"/>
</dbReference>